<reference evidence="3" key="1">
    <citation type="submission" date="2016-11" db="UniProtKB">
        <authorList>
            <consortium name="WormBaseParasite"/>
        </authorList>
    </citation>
    <scope>IDENTIFICATION</scope>
</reference>
<evidence type="ECO:0000313" key="3">
    <source>
        <dbReference type="WBParaSite" id="L893_g23899.t1"/>
    </source>
</evidence>
<organism evidence="2 3">
    <name type="scientific">Steinernema glaseri</name>
    <dbReference type="NCBI Taxonomy" id="37863"/>
    <lineage>
        <taxon>Eukaryota</taxon>
        <taxon>Metazoa</taxon>
        <taxon>Ecdysozoa</taxon>
        <taxon>Nematoda</taxon>
        <taxon>Chromadorea</taxon>
        <taxon>Rhabditida</taxon>
        <taxon>Tylenchina</taxon>
        <taxon>Panagrolaimomorpha</taxon>
        <taxon>Strongyloidoidea</taxon>
        <taxon>Steinernematidae</taxon>
        <taxon>Steinernema</taxon>
    </lineage>
</organism>
<proteinExistence type="predicted"/>
<dbReference type="Proteomes" id="UP000095287">
    <property type="component" value="Unplaced"/>
</dbReference>
<dbReference type="WBParaSite" id="L893_g23899.t1">
    <property type="protein sequence ID" value="L893_g23899.t1"/>
    <property type="gene ID" value="L893_g23899"/>
</dbReference>
<feature type="compositionally biased region" description="Basic residues" evidence="1">
    <location>
        <begin position="80"/>
        <end position="96"/>
    </location>
</feature>
<dbReference type="AlphaFoldDB" id="A0A1I7Z8K1"/>
<accession>A0A1I7Z8K1</accession>
<feature type="region of interest" description="Disordered" evidence="1">
    <location>
        <begin position="78"/>
        <end position="102"/>
    </location>
</feature>
<keyword evidence="2" id="KW-1185">Reference proteome</keyword>
<name>A0A1I7Z8K1_9BILA</name>
<evidence type="ECO:0000313" key="2">
    <source>
        <dbReference type="Proteomes" id="UP000095287"/>
    </source>
</evidence>
<protein>
    <submittedName>
        <fullName evidence="3">Secreted protein</fullName>
    </submittedName>
</protein>
<sequence length="102" mass="11758">MRNLTHLCTPVIATENHCPYSRVHNKAPRVQRSQSPQNPEDDLRPRIVGFVVIVVQSTQRRTDSATYTLKKSLRTETTFARKRTGDKKRKKGHTKRVVAPEH</sequence>
<feature type="region of interest" description="Disordered" evidence="1">
    <location>
        <begin position="23"/>
        <end position="43"/>
    </location>
</feature>
<evidence type="ECO:0000256" key="1">
    <source>
        <dbReference type="SAM" id="MobiDB-lite"/>
    </source>
</evidence>